<dbReference type="Pfam" id="PF13875">
    <property type="entry name" value="DUF4202"/>
    <property type="match status" value="1"/>
</dbReference>
<name>A0A5N6KWQ5_9ROSI</name>
<dbReference type="PANTHER" id="PTHR41729:SF1">
    <property type="entry name" value="GLUTAMYL-TRNA SYNTHETASE"/>
    <property type="match status" value="1"/>
</dbReference>
<evidence type="ECO:0000313" key="1">
    <source>
        <dbReference type="EMBL" id="KAB8356390.1"/>
    </source>
</evidence>
<protein>
    <submittedName>
        <fullName evidence="1">Uncharacterized protein</fullName>
    </submittedName>
</protein>
<dbReference type="EMBL" id="VIBQ01000016">
    <property type="protein sequence ID" value="KAB8356390.1"/>
    <property type="molecule type" value="Genomic_DNA"/>
</dbReference>
<organism evidence="1 2">
    <name type="scientific">Carpinus fangiana</name>
    <dbReference type="NCBI Taxonomy" id="176857"/>
    <lineage>
        <taxon>Eukaryota</taxon>
        <taxon>Viridiplantae</taxon>
        <taxon>Streptophyta</taxon>
        <taxon>Embryophyta</taxon>
        <taxon>Tracheophyta</taxon>
        <taxon>Spermatophyta</taxon>
        <taxon>Magnoliopsida</taxon>
        <taxon>eudicotyledons</taxon>
        <taxon>Gunneridae</taxon>
        <taxon>Pentapetalae</taxon>
        <taxon>rosids</taxon>
        <taxon>fabids</taxon>
        <taxon>Fagales</taxon>
        <taxon>Betulaceae</taxon>
        <taxon>Carpinus</taxon>
    </lineage>
</organism>
<accession>A0A5N6KWQ5</accession>
<evidence type="ECO:0000313" key="2">
    <source>
        <dbReference type="Proteomes" id="UP000327013"/>
    </source>
</evidence>
<dbReference type="PANTHER" id="PTHR41729">
    <property type="entry name" value="GLUTAMYL-TRNA SYNTHETASE"/>
    <property type="match status" value="1"/>
</dbReference>
<dbReference type="OrthoDB" id="417697at2759"/>
<dbReference type="AlphaFoldDB" id="A0A5N6KWQ5"/>
<gene>
    <name evidence="1" type="ORF">FH972_023973</name>
</gene>
<dbReference type="Proteomes" id="UP000327013">
    <property type="component" value="Unassembled WGS sequence"/>
</dbReference>
<sequence length="96" mass="10856">MAEASGYSKEEAMRVAQLIMKVDLREDEGTQALEDVACLVFLDDQFAKFAEEHGEQKILGILRKTWGKMTRRGQEMALEIHMEGRSKELLEKALAG</sequence>
<dbReference type="InterPro" id="IPR025255">
    <property type="entry name" value="DUF4202"/>
</dbReference>
<keyword evidence="2" id="KW-1185">Reference proteome</keyword>
<reference evidence="1 2" key="1">
    <citation type="submission" date="2019-06" db="EMBL/GenBank/DDBJ databases">
        <title>A chromosomal-level reference genome of Carpinus fangiana (Coryloideae, Betulaceae).</title>
        <authorList>
            <person name="Yang X."/>
            <person name="Wang Z."/>
            <person name="Zhang L."/>
            <person name="Hao G."/>
            <person name="Liu J."/>
            <person name="Yang Y."/>
        </authorList>
    </citation>
    <scope>NUCLEOTIDE SEQUENCE [LARGE SCALE GENOMIC DNA]</scope>
    <source>
        <strain evidence="1">Cfa_2016G</strain>
        <tissue evidence="1">Leaf</tissue>
    </source>
</reference>
<comment type="caution">
    <text evidence="1">The sequence shown here is derived from an EMBL/GenBank/DDBJ whole genome shotgun (WGS) entry which is preliminary data.</text>
</comment>
<proteinExistence type="predicted"/>